<dbReference type="PROSITE" id="PS50085">
    <property type="entry name" value="RAPGAP"/>
    <property type="match status" value="1"/>
</dbReference>
<dbReference type="InterPro" id="IPR050989">
    <property type="entry name" value="Rap1_Ran_GAP"/>
</dbReference>
<reference evidence="4 5" key="1">
    <citation type="submission" date="2015-12" db="EMBL/GenBank/DDBJ databases">
        <title>Dictyostelia acquired genes for synthesis and detection of signals that induce cell-type specialization by lateral gene transfer from prokaryotes.</title>
        <authorList>
            <person name="Gloeckner G."/>
            <person name="Schaap P."/>
        </authorList>
    </citation>
    <scope>NUCLEOTIDE SEQUENCE [LARGE SCALE GENOMIC DNA]</scope>
    <source>
        <strain evidence="4 5">TK</strain>
    </source>
</reference>
<dbReference type="GO" id="GO:0005096">
    <property type="term" value="F:GTPase activator activity"/>
    <property type="evidence" value="ECO:0007669"/>
    <property type="project" value="UniProtKB-KW"/>
</dbReference>
<feature type="compositionally biased region" description="Polar residues" evidence="2">
    <location>
        <begin position="326"/>
        <end position="369"/>
    </location>
</feature>
<dbReference type="InterPro" id="IPR000331">
    <property type="entry name" value="Rap/Ran_GAP_dom"/>
</dbReference>
<feature type="domain" description="Rap-GAP" evidence="3">
    <location>
        <begin position="741"/>
        <end position="950"/>
    </location>
</feature>
<sequence>MIFYDCRAIINMITREEDCQNETNKIINDANKFFQIINVYLQAHLYPDGSVQVHNQPQKLEAKKFQLHCLITSCNSMRSFLNKFVQSSKCIDVGTNSTIYNLVKNNLNSMIPLLAESSRKIIKVLKDDINNQQSEDMIMTISSKFVTQMKALTEYCCDPVTLNRDTFEYMKSQYMSTWQQFLNLLNECLLDIGNEIITLTKTVLQLADDLGMIFQLTLRSYSHPTVQIEALQMRADIDKCIQEICGTIKVVFPLLTQSIKRQINAETLPYSIPLISHGDELDGADTDDHHSLGSGGGSNRSSIISIDNSIKHSSSNLESYLSTSAGMYQPSSSKQPTRIDSIPKSSSLNEMSSSGQTKPLDNGQTNNKSWGDMPIIVSLDSDDEDDQENLIWSMAISTVSNDPFQKNKTEEKKDTVNGSEKKKKWYHKIISNGKPSTTAPNAPATNSNPTITVGNQLTPTPITSHKKTPSTTSLVNSFNSNISSTSTTPSYSSPISSSRPSTPSVEQLITTTSQALAIPNPTVEISILTTSPSLLSAGNGGSQRIIKNDSFLNLASQGNSITHIGDGDDDDDYETSIDLNDTPIGFRGSVQDPNVQLFETNQKDFTIEDIGDRSKRFKSDSRVLGNGQQKITIGFENNERHITHYESHFYGQDHFNFVGLIPELGGNVIVSIKKEVDNLVGDKRHRTLIITKNSTEKILLKSSSSKEGDLQKAILQYLKPIVKLSSSSLKSVKTESLQTKILQFEKNNCKKQYHYFLMFAADIQSNCTQMLNNDNVSKEFTDFHRFLGKTFQTKNWNKYSGGLDINHNLDASTAVYTEINDIEIVFHVSSMMMSHRRKEFLSKNTTVIVYHEGSKPLNLSTFDQNNQIFFEIRKVKYDDGSNIYYKLGTSYNQNISPFGPMIPDPPIFKKDLYFKQYLLTKLINATNSSLLCNHINKDLVKTREIELNNIISRRPTSTH</sequence>
<dbReference type="STRING" id="361077.A0A152A9R4"/>
<comment type="caution">
    <text evidence="4">The sequence shown here is derived from an EMBL/GenBank/DDBJ whole genome shotgun (WGS) entry which is preliminary data.</text>
</comment>
<evidence type="ECO:0000256" key="1">
    <source>
        <dbReference type="ARBA" id="ARBA00022468"/>
    </source>
</evidence>
<evidence type="ECO:0000259" key="3">
    <source>
        <dbReference type="PROSITE" id="PS50085"/>
    </source>
</evidence>
<accession>A0A152A9R4</accession>
<dbReference type="EMBL" id="LODT01000001">
    <property type="protein sequence ID" value="KYR02963.1"/>
    <property type="molecule type" value="Genomic_DNA"/>
</dbReference>
<dbReference type="PANTHER" id="PTHR15711:SF16">
    <property type="entry name" value="RAPGAP_RANGAP DOMAIN-CONTAINING PROTEIN"/>
    <property type="match status" value="1"/>
</dbReference>
<dbReference type="OMA" id="TEYCCDP"/>
<gene>
    <name evidence="4" type="ORF">DLAC_00446</name>
</gene>
<dbReference type="InParanoid" id="A0A152A9R4"/>
<evidence type="ECO:0000256" key="2">
    <source>
        <dbReference type="SAM" id="MobiDB-lite"/>
    </source>
</evidence>
<dbReference type="SUPFAM" id="SSF111347">
    <property type="entry name" value="Rap/Ran-GAP"/>
    <property type="match status" value="1"/>
</dbReference>
<feature type="region of interest" description="Disordered" evidence="2">
    <location>
        <begin position="326"/>
        <end position="373"/>
    </location>
</feature>
<organism evidence="4 5">
    <name type="scientific">Tieghemostelium lacteum</name>
    <name type="common">Slime mold</name>
    <name type="synonym">Dictyostelium lacteum</name>
    <dbReference type="NCBI Taxonomy" id="361077"/>
    <lineage>
        <taxon>Eukaryota</taxon>
        <taxon>Amoebozoa</taxon>
        <taxon>Evosea</taxon>
        <taxon>Eumycetozoa</taxon>
        <taxon>Dictyostelia</taxon>
        <taxon>Dictyosteliales</taxon>
        <taxon>Raperosteliaceae</taxon>
        <taxon>Tieghemostelium</taxon>
    </lineage>
</organism>
<feature type="compositionally biased region" description="Low complexity" evidence="2">
    <location>
        <begin position="476"/>
        <end position="504"/>
    </location>
</feature>
<feature type="region of interest" description="Disordered" evidence="2">
    <location>
        <begin position="403"/>
        <end position="506"/>
    </location>
</feature>
<dbReference type="Gene3D" id="3.40.50.11210">
    <property type="entry name" value="Rap/Ran-GAP"/>
    <property type="match status" value="1"/>
</dbReference>
<dbReference type="AlphaFoldDB" id="A0A152A9R4"/>
<dbReference type="PANTHER" id="PTHR15711">
    <property type="entry name" value="RAP GTPASE-ACTIVATING PROTEIN"/>
    <property type="match status" value="1"/>
</dbReference>
<dbReference type="Proteomes" id="UP000076078">
    <property type="component" value="Unassembled WGS sequence"/>
</dbReference>
<dbReference type="FunCoup" id="A0A152A9R4">
    <property type="interactions" value="738"/>
</dbReference>
<protein>
    <submittedName>
        <fullName evidence="4">RapGAP/RanGAP domain-containing protein</fullName>
    </submittedName>
</protein>
<keyword evidence="1" id="KW-0343">GTPase activation</keyword>
<dbReference type="InterPro" id="IPR035974">
    <property type="entry name" value="Rap/Ran-GAP_sf"/>
</dbReference>
<feature type="compositionally biased region" description="Basic and acidic residues" evidence="2">
    <location>
        <begin position="405"/>
        <end position="415"/>
    </location>
</feature>
<dbReference type="Pfam" id="PF02145">
    <property type="entry name" value="Rap_GAP"/>
    <property type="match status" value="1"/>
</dbReference>
<keyword evidence="5" id="KW-1185">Reference proteome</keyword>
<proteinExistence type="predicted"/>
<dbReference type="GO" id="GO:0051056">
    <property type="term" value="P:regulation of small GTPase mediated signal transduction"/>
    <property type="evidence" value="ECO:0007669"/>
    <property type="project" value="InterPro"/>
</dbReference>
<evidence type="ECO:0000313" key="5">
    <source>
        <dbReference type="Proteomes" id="UP000076078"/>
    </source>
</evidence>
<dbReference type="OrthoDB" id="19311at2759"/>
<feature type="compositionally biased region" description="Polar residues" evidence="2">
    <location>
        <begin position="433"/>
        <end position="475"/>
    </location>
</feature>
<evidence type="ECO:0000313" key="4">
    <source>
        <dbReference type="EMBL" id="KYR02963.1"/>
    </source>
</evidence>
<name>A0A152A9R4_TIELA</name>
<feature type="region of interest" description="Disordered" evidence="2">
    <location>
        <begin position="281"/>
        <end position="300"/>
    </location>
</feature>